<dbReference type="AlphaFoldDB" id="A0A0F9KE54"/>
<comment type="caution">
    <text evidence="1">The sequence shown here is derived from an EMBL/GenBank/DDBJ whole genome shotgun (WGS) entry which is preliminary data.</text>
</comment>
<organism evidence="1">
    <name type="scientific">marine sediment metagenome</name>
    <dbReference type="NCBI Taxonomy" id="412755"/>
    <lineage>
        <taxon>unclassified sequences</taxon>
        <taxon>metagenomes</taxon>
        <taxon>ecological metagenomes</taxon>
    </lineage>
</organism>
<evidence type="ECO:0000313" key="1">
    <source>
        <dbReference type="EMBL" id="KKM20418.1"/>
    </source>
</evidence>
<accession>A0A0F9KE54</accession>
<sequence length="647" mass="69309">MADEGIDFEQIIEWHDFCRTKDLKYDRVVDTPDTTLRDVLTEVAAAGRASPRHDGIKWGVTIDRPQELVIDHINPRNSSDFTVTRSYFEPPHGIRVKFTDASNNYEQAQRLIRWPGHVGEMTLTEQMEMLYKTDAAEVYRETVRRMYEALYRPDIYQAMQDGPARVATRGDLVMLSHHVIDTVQVTGRVMAVQGSLIELDEIVTIEDGVQYAIRFRKFADTEVFEDPDTIGSSIVSLVSGVAGETRLLTLSNGGQVPQRGDLVHFGPSSQDSLPLIVSGVEAAEESANVVRMIDAAPIIDELVDALEIPAWSGRVGAEIDENFLLPSAPRFSSIVSGTAATGNANIIEYRIEPGSSTVAAVSYEIDHRLSGVATWSTTTIPAANGGGEIAVYAAGDVVVLRVRASSATGSSGPYSTLVSFMVGANDVGIPIAIAEASISVSPVLGGMMVSFATSNDLNTAAVQIYRSRSEILDRETDASGVPVAVDANRSYSIPIGDATRVNVIEGTSWTLGAGWSVSGSGVVHSGGDESSASLPIMTEAGKYYRLAFTVSGASAGNLTPRLSGGSLRAGSTISTDARHLDRLQAVTGNTVLEWLASTNFVGTLSDPAVFVETAACLEQGVHYVWLESRNEDDVAGPTSGPFEVLIV</sequence>
<proteinExistence type="predicted"/>
<dbReference type="EMBL" id="LAZR01013770">
    <property type="protein sequence ID" value="KKM20418.1"/>
    <property type="molecule type" value="Genomic_DNA"/>
</dbReference>
<protein>
    <recommendedName>
        <fullName evidence="2">Tip attachment protein J domain-containing protein</fullName>
    </recommendedName>
</protein>
<name>A0A0F9KE54_9ZZZZ</name>
<evidence type="ECO:0008006" key="2">
    <source>
        <dbReference type="Google" id="ProtNLM"/>
    </source>
</evidence>
<gene>
    <name evidence="1" type="ORF">LCGC14_1645670</name>
</gene>
<reference evidence="1" key="1">
    <citation type="journal article" date="2015" name="Nature">
        <title>Complex archaea that bridge the gap between prokaryotes and eukaryotes.</title>
        <authorList>
            <person name="Spang A."/>
            <person name="Saw J.H."/>
            <person name="Jorgensen S.L."/>
            <person name="Zaremba-Niedzwiedzka K."/>
            <person name="Martijn J."/>
            <person name="Lind A.E."/>
            <person name="van Eijk R."/>
            <person name="Schleper C."/>
            <person name="Guy L."/>
            <person name="Ettema T.J."/>
        </authorList>
    </citation>
    <scope>NUCLEOTIDE SEQUENCE</scope>
</reference>